<evidence type="ECO:0000313" key="2">
    <source>
        <dbReference type="Proteomes" id="UP001165960"/>
    </source>
</evidence>
<protein>
    <submittedName>
        <fullName evidence="1">Uncharacterized protein</fullName>
    </submittedName>
</protein>
<sequence length="370" mass="41322">MSSKLLQHLSKPWKLGGLELKNRVVFASLTRNRNLVPGQVNVDYYAQRATAGLILSEGVLIEPQGTEWPEAPGIWSDKQISGWKKVTDAVHEKGGAIFAQLWHLGRAANTLHNAGVPPPAPSAIRAKAGKFRLLVDTPGYSEPEAIEDPKEYIQKFKQAAINAKEAGFDGVELHSANGYLAHQFLECQSNQRTDQYGGSIENRCRFVLEIIDAFNEVFPSQRVGIKLSPCGGFNDMGDKDVEDTKKLYKYLVTELDKRDIGYIQLFRHLAQFDTASRGNPFDLEFLVPYAKQSQIMFNGGFTAKEADDFIAEGKASSISFGRPFIANPDLVYRFFNDLDLADPISFPSLYLYEGTNKHLGYSDYPNHPNH</sequence>
<dbReference type="EMBL" id="QTSX02003027">
    <property type="protein sequence ID" value="KAJ9072304.1"/>
    <property type="molecule type" value="Genomic_DNA"/>
</dbReference>
<comment type="caution">
    <text evidence="1">The sequence shown here is derived from an EMBL/GenBank/DDBJ whole genome shotgun (WGS) entry which is preliminary data.</text>
</comment>
<gene>
    <name evidence="1" type="ORF">DSO57_1028922</name>
</gene>
<dbReference type="Proteomes" id="UP001165960">
    <property type="component" value="Unassembled WGS sequence"/>
</dbReference>
<accession>A0ACC2TCB1</accession>
<evidence type="ECO:0000313" key="1">
    <source>
        <dbReference type="EMBL" id="KAJ9072304.1"/>
    </source>
</evidence>
<name>A0ACC2TCB1_9FUNG</name>
<reference evidence="1" key="1">
    <citation type="submission" date="2022-04" db="EMBL/GenBank/DDBJ databases">
        <title>Genome of the entomopathogenic fungus Entomophthora muscae.</title>
        <authorList>
            <person name="Elya C."/>
            <person name="Lovett B.R."/>
            <person name="Lee E."/>
            <person name="Macias A.M."/>
            <person name="Hajek A.E."/>
            <person name="De Bivort B.L."/>
            <person name="Kasson M.T."/>
            <person name="De Fine Licht H.H."/>
            <person name="Stajich J.E."/>
        </authorList>
    </citation>
    <scope>NUCLEOTIDE SEQUENCE</scope>
    <source>
        <strain evidence="1">Berkeley</strain>
    </source>
</reference>
<proteinExistence type="predicted"/>
<keyword evidence="2" id="KW-1185">Reference proteome</keyword>
<organism evidence="1 2">
    <name type="scientific">Entomophthora muscae</name>
    <dbReference type="NCBI Taxonomy" id="34485"/>
    <lineage>
        <taxon>Eukaryota</taxon>
        <taxon>Fungi</taxon>
        <taxon>Fungi incertae sedis</taxon>
        <taxon>Zoopagomycota</taxon>
        <taxon>Entomophthoromycotina</taxon>
        <taxon>Entomophthoromycetes</taxon>
        <taxon>Entomophthorales</taxon>
        <taxon>Entomophthoraceae</taxon>
        <taxon>Entomophthora</taxon>
    </lineage>
</organism>